<keyword evidence="2" id="KW-1185">Reference proteome</keyword>
<proteinExistence type="predicted"/>
<dbReference type="RefSeq" id="WP_035020746.1">
    <property type="nucleotide sequence ID" value="NZ_CP084916.1"/>
</dbReference>
<sequence length="120" mass="14535">MKKYEIEFYEDKKGQSQIVNWIKELDSNPTKENKSTLKKLYYQMERLEYDGTFIGEPLVKQIEGKIWELRPVPNRVFFATLEDNELILLHQFRKKSQKTPKREIEQAKRELADWLERKKG</sequence>
<evidence type="ECO:0000313" key="2">
    <source>
        <dbReference type="Proteomes" id="UP000199481"/>
    </source>
</evidence>
<organism evidence="1 2">
    <name type="scientific">Carnobacterium viridans</name>
    <dbReference type="NCBI Taxonomy" id="174587"/>
    <lineage>
        <taxon>Bacteria</taxon>
        <taxon>Bacillati</taxon>
        <taxon>Bacillota</taxon>
        <taxon>Bacilli</taxon>
        <taxon>Lactobacillales</taxon>
        <taxon>Carnobacteriaceae</taxon>
        <taxon>Carnobacterium</taxon>
    </lineage>
</organism>
<reference evidence="2" key="1">
    <citation type="submission" date="2016-10" db="EMBL/GenBank/DDBJ databases">
        <authorList>
            <person name="Varghese N."/>
            <person name="Submissions S."/>
        </authorList>
    </citation>
    <scope>NUCLEOTIDE SEQUENCE [LARGE SCALE GENOMIC DNA]</scope>
    <source>
        <strain evidence="2">MPL-11</strain>
    </source>
</reference>
<evidence type="ECO:0000313" key="1">
    <source>
        <dbReference type="EMBL" id="SDQ30535.1"/>
    </source>
</evidence>
<gene>
    <name evidence="1" type="ORF">SAMN04487752_1701</name>
</gene>
<accession>A0A1H0ZST1</accession>
<dbReference type="Pfam" id="PF05973">
    <property type="entry name" value="Gp49"/>
    <property type="match status" value="1"/>
</dbReference>
<dbReference type="EMBL" id="FNJW01000008">
    <property type="protein sequence ID" value="SDQ30535.1"/>
    <property type="molecule type" value="Genomic_DNA"/>
</dbReference>
<dbReference type="OrthoDB" id="573082at2"/>
<dbReference type="AlphaFoldDB" id="A0A1H0ZST1"/>
<dbReference type="InterPro" id="IPR009241">
    <property type="entry name" value="HigB-like"/>
</dbReference>
<dbReference type="Proteomes" id="UP000199481">
    <property type="component" value="Unassembled WGS sequence"/>
</dbReference>
<protein>
    <submittedName>
        <fullName evidence="1">Phage-related protein</fullName>
    </submittedName>
</protein>
<name>A0A1H0ZST1_9LACT</name>
<dbReference type="GeneID" id="69986751"/>